<evidence type="ECO:0000313" key="2">
    <source>
        <dbReference type="EMBL" id="KKL91059.1"/>
    </source>
</evidence>
<dbReference type="AlphaFoldDB" id="A0A0F9FXB4"/>
<protein>
    <recommendedName>
        <fullName evidence="1">Putative DnaT-like domain-containing protein</fullName>
    </recommendedName>
</protein>
<feature type="domain" description="Putative DnaT-like" evidence="1">
    <location>
        <begin position="3"/>
        <end position="142"/>
    </location>
</feature>
<dbReference type="InterPro" id="IPR046787">
    <property type="entry name" value="DnaT_2"/>
</dbReference>
<evidence type="ECO:0000259" key="1">
    <source>
        <dbReference type="Pfam" id="PF20557"/>
    </source>
</evidence>
<comment type="caution">
    <text evidence="2">The sequence shown here is derived from an EMBL/GenBank/DDBJ whole genome shotgun (WGS) entry which is preliminary data.</text>
</comment>
<proteinExistence type="predicted"/>
<dbReference type="EMBL" id="LAZR01019835">
    <property type="protein sequence ID" value="KKL91059.1"/>
    <property type="molecule type" value="Genomic_DNA"/>
</dbReference>
<sequence>MAAYDTYSNADTYFATRLHVLAWTESNNADKTKALTEASYRIDRLRFSGELVDEDQELEFPRYYGDEAEGDEVIPDDIKIACYECAFALLDGVDPELELENLAVSSQGISSVRSTYARGEAPEHTAAGIPSAYAWRFLARYLSRGKTVRLSRVN</sequence>
<reference evidence="2" key="1">
    <citation type="journal article" date="2015" name="Nature">
        <title>Complex archaea that bridge the gap between prokaryotes and eukaryotes.</title>
        <authorList>
            <person name="Spang A."/>
            <person name="Saw J.H."/>
            <person name="Jorgensen S.L."/>
            <person name="Zaremba-Niedzwiedzka K."/>
            <person name="Martijn J."/>
            <person name="Lind A.E."/>
            <person name="van Eijk R."/>
            <person name="Schleper C."/>
            <person name="Guy L."/>
            <person name="Ettema T.J."/>
        </authorList>
    </citation>
    <scope>NUCLEOTIDE SEQUENCE</scope>
</reference>
<name>A0A0F9FXB4_9ZZZZ</name>
<organism evidence="2">
    <name type="scientific">marine sediment metagenome</name>
    <dbReference type="NCBI Taxonomy" id="412755"/>
    <lineage>
        <taxon>unclassified sequences</taxon>
        <taxon>metagenomes</taxon>
        <taxon>ecological metagenomes</taxon>
    </lineage>
</organism>
<gene>
    <name evidence="2" type="ORF">LCGC14_1898470</name>
</gene>
<dbReference type="Pfam" id="PF20557">
    <property type="entry name" value="DnaT_2"/>
    <property type="match status" value="1"/>
</dbReference>
<accession>A0A0F9FXB4</accession>